<protein>
    <submittedName>
        <fullName evidence="2">Stage V sporulation protein AEB</fullName>
    </submittedName>
</protein>
<accession>A0A060M291</accession>
<evidence type="ECO:0000313" key="2">
    <source>
        <dbReference type="EMBL" id="AIC94209.1"/>
    </source>
</evidence>
<dbReference type="RefSeq" id="WP_038479273.1">
    <property type="nucleotide sequence ID" value="NZ_CP003923.1"/>
</dbReference>
<keyword evidence="1" id="KW-0472">Membrane</keyword>
<organism evidence="2 3">
    <name type="scientific">Shouchella lehensis G1</name>
    <dbReference type="NCBI Taxonomy" id="1246626"/>
    <lineage>
        <taxon>Bacteria</taxon>
        <taxon>Bacillati</taxon>
        <taxon>Bacillota</taxon>
        <taxon>Bacilli</taxon>
        <taxon>Bacillales</taxon>
        <taxon>Bacillaceae</taxon>
        <taxon>Shouchella</taxon>
    </lineage>
</organism>
<dbReference type="InterPro" id="IPR014204">
    <property type="entry name" value="Spore_V_AE"/>
</dbReference>
<dbReference type="PANTHER" id="PTHR38450">
    <property type="entry name" value="STAGE V SPORULATION PROTEIN AC-RELATED"/>
    <property type="match status" value="1"/>
</dbReference>
<evidence type="ECO:0000256" key="1">
    <source>
        <dbReference type="SAM" id="Phobius"/>
    </source>
</evidence>
<dbReference type="EMBL" id="CP003923">
    <property type="protein sequence ID" value="AIC94209.1"/>
    <property type="molecule type" value="Genomic_DNA"/>
</dbReference>
<dbReference type="NCBIfam" id="TIGR02839">
    <property type="entry name" value="spore_V_AE"/>
    <property type="match status" value="1"/>
</dbReference>
<feature type="transmembrane region" description="Helical" evidence="1">
    <location>
        <begin position="88"/>
        <end position="111"/>
    </location>
</feature>
<keyword evidence="3" id="KW-1185">Reference proteome</keyword>
<dbReference type="KEGG" id="ble:BleG1_1631"/>
<evidence type="ECO:0000313" key="3">
    <source>
        <dbReference type="Proteomes" id="UP000027142"/>
    </source>
</evidence>
<dbReference type="Pfam" id="PF03862">
    <property type="entry name" value="SpoVAC_SpoVAEB"/>
    <property type="match status" value="1"/>
</dbReference>
<dbReference type="PATRIC" id="fig|1246626.3.peg.1619"/>
<feature type="transmembrane region" description="Helical" evidence="1">
    <location>
        <begin position="54"/>
        <end position="76"/>
    </location>
</feature>
<feature type="transmembrane region" description="Helical" evidence="1">
    <location>
        <begin position="6"/>
        <end position="24"/>
    </location>
</feature>
<keyword evidence="1" id="KW-0812">Transmembrane</keyword>
<dbReference type="STRING" id="1246626.BleG1_1631"/>
<feature type="transmembrane region" description="Helical" evidence="1">
    <location>
        <begin position="31"/>
        <end position="48"/>
    </location>
</feature>
<sequence>MIYLWAFVIGGSICLFGQFLLDIVKLTSIQMLVTLVLIGIILDGFGLYEQLIDFAGAGATVPITGFGYSLVHGAMLNGENGLFYISDGVFELASTTIVFSILLSLLVAAIFKPKGVT</sequence>
<dbReference type="InterPro" id="IPR005562">
    <property type="entry name" value="SpoVA"/>
</dbReference>
<dbReference type="HOGENOM" id="CLU_112786_1_0_9"/>
<reference evidence="2 3" key="1">
    <citation type="journal article" date="2014" name="Gene">
        <title>A comparative genomic analysis of the alkalitolerant soil bacterium Bacillus lehensis G1.</title>
        <authorList>
            <person name="Noor Y.M."/>
            <person name="Samsulrizal N.H."/>
            <person name="Jema'on N.A."/>
            <person name="Low K.O."/>
            <person name="Ramli A.N."/>
            <person name="Alias N.I."/>
            <person name="Damis S.I."/>
            <person name="Fuzi S.F."/>
            <person name="Isa M.N."/>
            <person name="Murad A.M."/>
            <person name="Raih M.F."/>
            <person name="Bakar F.D."/>
            <person name="Najimudin N."/>
            <person name="Mahadi N.M."/>
            <person name="Illias R.M."/>
        </authorList>
    </citation>
    <scope>NUCLEOTIDE SEQUENCE [LARGE SCALE GENOMIC DNA]</scope>
    <source>
        <strain evidence="2 3">G1</strain>
    </source>
</reference>
<dbReference type="eggNOG" id="ENOG50315MJ">
    <property type="taxonomic scope" value="Bacteria"/>
</dbReference>
<dbReference type="AlphaFoldDB" id="A0A060M291"/>
<dbReference type="PANTHER" id="PTHR38450:SF2">
    <property type="entry name" value="STAGE V SPORULATION PROTEIN AEB"/>
    <property type="match status" value="1"/>
</dbReference>
<name>A0A060M291_9BACI</name>
<dbReference type="OrthoDB" id="9797988at2"/>
<keyword evidence="1" id="KW-1133">Transmembrane helix</keyword>
<proteinExistence type="predicted"/>
<dbReference type="Proteomes" id="UP000027142">
    <property type="component" value="Chromosome"/>
</dbReference>
<gene>
    <name evidence="2" type="ORF">BleG1_1631</name>
</gene>